<evidence type="ECO:0000256" key="2">
    <source>
        <dbReference type="ARBA" id="ARBA00023002"/>
    </source>
</evidence>
<dbReference type="PANTHER" id="PTHR11516:SF60">
    <property type="entry name" value="PYRUVATE DEHYDROGENASE E1 COMPONENT SUBUNIT ALPHA"/>
    <property type="match status" value="1"/>
</dbReference>
<comment type="cofactor">
    <cofactor evidence="1">
        <name>thiamine diphosphate</name>
        <dbReference type="ChEBI" id="CHEBI:58937"/>
    </cofactor>
</comment>
<dbReference type="Pfam" id="PF00676">
    <property type="entry name" value="E1_dh"/>
    <property type="match status" value="1"/>
</dbReference>
<evidence type="ECO:0000313" key="5">
    <source>
        <dbReference type="EMBL" id="MBC8577245.1"/>
    </source>
</evidence>
<keyword evidence="2" id="KW-0560">Oxidoreductase</keyword>
<evidence type="ECO:0000256" key="3">
    <source>
        <dbReference type="ARBA" id="ARBA00023052"/>
    </source>
</evidence>
<name>A0ABR7NLJ4_9FIRM</name>
<protein>
    <submittedName>
        <fullName evidence="5">Thiamine pyrophosphate-dependent dehydrogenase E1 component subunit alpha</fullName>
    </submittedName>
</protein>
<proteinExistence type="predicted"/>
<dbReference type="SUPFAM" id="SSF52518">
    <property type="entry name" value="Thiamin diphosphate-binding fold (THDP-binding)"/>
    <property type="match status" value="1"/>
</dbReference>
<dbReference type="InterPro" id="IPR050642">
    <property type="entry name" value="PDH_E1_Alpha_Subunit"/>
</dbReference>
<evidence type="ECO:0000259" key="4">
    <source>
        <dbReference type="Pfam" id="PF00676"/>
    </source>
</evidence>
<keyword evidence="3" id="KW-0786">Thiamine pyrophosphate</keyword>
<dbReference type="Gene3D" id="3.40.50.970">
    <property type="match status" value="1"/>
</dbReference>
<dbReference type="EMBL" id="JACRTB010000025">
    <property type="protein sequence ID" value="MBC8577245.1"/>
    <property type="molecule type" value="Genomic_DNA"/>
</dbReference>
<sequence>MVLFTRQELLTHYETMVKIRKFDLEAKRAREANEILGNVHVYVGEEAIAAGVCANLERKDCIESTHRGHGHTIAKGADINAMMAELYGKATGCCHGKGGSQHIADFSVGMLGANGIVGGGYGPAVGAALAARILKTGAISVVFFGDGAANRGTFHEAANIAAAYRLPVIFVCENNTWACATPSEVGHTQSVTEISRRAIGYDMASCVVNGNDFFAVYEGMKKLAERARGGEGNRCGILECQTWRPLGHVIGDTQPYRDAREAWARMCADDCIENYERRCIAEGWLEKKDFEEIQDRVEKMIRDAKQFAVDSPYPDASELTTDLYD</sequence>
<organism evidence="5 6">
    <name type="scientific">Yanshouia hominis</name>
    <dbReference type="NCBI Taxonomy" id="2763673"/>
    <lineage>
        <taxon>Bacteria</taxon>
        <taxon>Bacillati</taxon>
        <taxon>Bacillota</taxon>
        <taxon>Clostridia</taxon>
        <taxon>Eubacteriales</taxon>
        <taxon>Oscillospiraceae</taxon>
        <taxon>Yanshouia</taxon>
    </lineage>
</organism>
<reference evidence="5 6" key="1">
    <citation type="submission" date="2020-08" db="EMBL/GenBank/DDBJ databases">
        <title>Genome public.</title>
        <authorList>
            <person name="Liu C."/>
            <person name="Sun Q."/>
        </authorList>
    </citation>
    <scope>NUCLEOTIDE SEQUENCE [LARGE SCALE GENOMIC DNA]</scope>
    <source>
        <strain evidence="5 6">BX1</strain>
    </source>
</reference>
<dbReference type="CDD" id="cd02000">
    <property type="entry name" value="TPP_E1_PDC_ADC_BCADC"/>
    <property type="match status" value="1"/>
</dbReference>
<evidence type="ECO:0000256" key="1">
    <source>
        <dbReference type="ARBA" id="ARBA00001964"/>
    </source>
</evidence>
<dbReference type="PANTHER" id="PTHR11516">
    <property type="entry name" value="PYRUVATE DEHYDROGENASE E1 COMPONENT, ALPHA SUBUNIT BACTERIAL AND ORGANELLAR"/>
    <property type="match status" value="1"/>
</dbReference>
<dbReference type="Proteomes" id="UP000658131">
    <property type="component" value="Unassembled WGS sequence"/>
</dbReference>
<feature type="domain" description="Dehydrogenase E1 component" evidence="4">
    <location>
        <begin position="15"/>
        <end position="316"/>
    </location>
</feature>
<keyword evidence="6" id="KW-1185">Reference proteome</keyword>
<comment type="caution">
    <text evidence="5">The sequence shown here is derived from an EMBL/GenBank/DDBJ whole genome shotgun (WGS) entry which is preliminary data.</text>
</comment>
<evidence type="ECO:0000313" key="6">
    <source>
        <dbReference type="Proteomes" id="UP000658131"/>
    </source>
</evidence>
<dbReference type="InterPro" id="IPR029061">
    <property type="entry name" value="THDP-binding"/>
</dbReference>
<dbReference type="InterPro" id="IPR001017">
    <property type="entry name" value="DH_E1"/>
</dbReference>
<gene>
    <name evidence="5" type="ORF">H8717_12610</name>
</gene>
<accession>A0ABR7NLJ4</accession>